<feature type="transmembrane region" description="Helical" evidence="15">
    <location>
        <begin position="24"/>
        <end position="45"/>
    </location>
</feature>
<protein>
    <submittedName>
        <fullName evidence="18">Penicillin-binding protein 2</fullName>
    </submittedName>
</protein>
<dbReference type="Pfam" id="PF00905">
    <property type="entry name" value="Transpeptidase"/>
    <property type="match status" value="1"/>
</dbReference>
<evidence type="ECO:0000256" key="1">
    <source>
        <dbReference type="ARBA" id="ARBA00004162"/>
    </source>
</evidence>
<dbReference type="Gene3D" id="3.90.1310.10">
    <property type="entry name" value="Penicillin-binding protein 2a (Domain 2)"/>
    <property type="match status" value="1"/>
</dbReference>
<feature type="domain" description="Penicillin-binding protein dimerisation" evidence="17">
    <location>
        <begin position="71"/>
        <end position="254"/>
    </location>
</feature>
<organism evidence="18 19">
    <name type="scientific">Vagococcus silagei</name>
    <dbReference type="NCBI Taxonomy" id="2508885"/>
    <lineage>
        <taxon>Bacteria</taxon>
        <taxon>Bacillati</taxon>
        <taxon>Bacillota</taxon>
        <taxon>Bacilli</taxon>
        <taxon>Lactobacillales</taxon>
        <taxon>Enterococcaceae</taxon>
        <taxon>Vagococcus</taxon>
    </lineage>
</organism>
<dbReference type="Proteomes" id="UP000310506">
    <property type="component" value="Unassembled WGS sequence"/>
</dbReference>
<evidence type="ECO:0000256" key="7">
    <source>
        <dbReference type="ARBA" id="ARBA00022960"/>
    </source>
</evidence>
<dbReference type="Gene3D" id="2.20.70.70">
    <property type="match status" value="1"/>
</dbReference>
<gene>
    <name evidence="18" type="ORF">ESZ54_07750</name>
</gene>
<dbReference type="GO" id="GO:0046677">
    <property type="term" value="P:response to antibiotic"/>
    <property type="evidence" value="ECO:0007669"/>
    <property type="project" value="UniProtKB-KW"/>
</dbReference>
<dbReference type="Gene3D" id="3.40.710.10">
    <property type="entry name" value="DD-peptidase/beta-lactamase superfamily"/>
    <property type="match status" value="1"/>
</dbReference>
<keyword evidence="10 15" id="KW-0472">Membrane</keyword>
<dbReference type="Gene3D" id="3.30.70.2110">
    <property type="match status" value="1"/>
</dbReference>
<evidence type="ECO:0000259" key="16">
    <source>
        <dbReference type="Pfam" id="PF00905"/>
    </source>
</evidence>
<keyword evidence="5 15" id="KW-0812">Transmembrane</keyword>
<evidence type="ECO:0000256" key="5">
    <source>
        <dbReference type="ARBA" id="ARBA00022692"/>
    </source>
</evidence>
<comment type="similarity">
    <text evidence="2">Belongs to the transpeptidase family.</text>
</comment>
<keyword evidence="11" id="KW-0046">Antibiotic resistance</keyword>
<evidence type="ECO:0000256" key="13">
    <source>
        <dbReference type="ARBA" id="ARBA00023316"/>
    </source>
</evidence>
<evidence type="ECO:0000256" key="11">
    <source>
        <dbReference type="ARBA" id="ARBA00023251"/>
    </source>
</evidence>
<dbReference type="InterPro" id="IPR050515">
    <property type="entry name" value="Beta-lactam/transpept"/>
</dbReference>
<comment type="caution">
    <text evidence="18">The sequence shown here is derived from an EMBL/GenBank/DDBJ whole genome shotgun (WGS) entry which is preliminary data.</text>
</comment>
<dbReference type="EMBL" id="SDGV01000017">
    <property type="protein sequence ID" value="THB61026.1"/>
    <property type="molecule type" value="Genomic_DNA"/>
</dbReference>
<dbReference type="GO" id="GO:0008658">
    <property type="term" value="F:penicillin binding"/>
    <property type="evidence" value="ECO:0007669"/>
    <property type="project" value="InterPro"/>
</dbReference>
<proteinExistence type="inferred from homology"/>
<evidence type="ECO:0000256" key="6">
    <source>
        <dbReference type="ARBA" id="ARBA00022737"/>
    </source>
</evidence>
<evidence type="ECO:0000256" key="10">
    <source>
        <dbReference type="ARBA" id="ARBA00023136"/>
    </source>
</evidence>
<keyword evidence="12" id="KW-0131">Cell cycle</keyword>
<keyword evidence="6" id="KW-0677">Repeat</keyword>
<dbReference type="OrthoDB" id="9804124at2"/>
<dbReference type="GO" id="GO:0005886">
    <property type="term" value="C:plasma membrane"/>
    <property type="evidence" value="ECO:0007669"/>
    <property type="project" value="UniProtKB-SubCell"/>
</dbReference>
<keyword evidence="4" id="KW-0132">Cell division</keyword>
<dbReference type="FunFam" id="3.40.710.10:FF:000095">
    <property type="entry name" value="Penicillin-binding protein 2x"/>
    <property type="match status" value="1"/>
</dbReference>
<sequence length="623" mass="69447">MFFKKIKNKINSKNQTPARNRRNVGLILSIMTIAVFVLFTSRFIYIVTIGKVGTENLNEKKDSLYQGSSIIKAKRGTIFDRNGLPIAKDATSYSLYAELSKDYIGLNNVELFVHEKDHNAIAEILNKHASVPKEMTLEQLKPKRNKAGKEISYVEFGSEGKNLSLETKTEIEKELQEKKITGIYFNEHPDRMYPNGEFASYLIGYASPQKDKNGNTVSISGEEGMGIEKAYDKVLKGEDGHKNYQRDSKGNEIPGTEIVEKKAKDGQDIYTTIDTNLQVRLEDAMSEVQKEAKPVNMTATLMNAKTGEILAASQRPTFDPQTKRGLYEEKGQPKPVWENLLIENPYEPGSTMKVFTMAAAIDSGNLNENETFQSGKIQVEDRVINDWNGGEGKGPMTYRQALAWSSNVGMIRLEQKMGPTWQSYLQKFGFGKTTDSNLPNEKPGNIQDTSPVDTAMTSFGQAINVTNFQMMQGFSAIANDGKMMKPQYLKKVTTEDKKDKVYGPKEVGQPVKSDTANKVLDFMQDVVNDKVYGTGTGIYNIDGLNVSAKTGTAQIFDRGLLLTGPTDYIYSVVQMAPTENPEYIMYVTMKQPKVGDAPEQIAKISNSVLEHAFKVDAGNTEHK</sequence>
<accession>A0A4S3B677</accession>
<evidence type="ECO:0000313" key="19">
    <source>
        <dbReference type="Proteomes" id="UP000310506"/>
    </source>
</evidence>
<evidence type="ECO:0000256" key="15">
    <source>
        <dbReference type="SAM" id="Phobius"/>
    </source>
</evidence>
<evidence type="ECO:0000256" key="3">
    <source>
        <dbReference type="ARBA" id="ARBA00022475"/>
    </source>
</evidence>
<dbReference type="InterPro" id="IPR012338">
    <property type="entry name" value="Beta-lactam/transpept-like"/>
</dbReference>
<dbReference type="InterPro" id="IPR001460">
    <property type="entry name" value="PCN-bd_Tpept"/>
</dbReference>
<evidence type="ECO:0000256" key="2">
    <source>
        <dbReference type="ARBA" id="ARBA00007171"/>
    </source>
</evidence>
<keyword evidence="9 15" id="KW-1133">Transmembrane helix</keyword>
<feature type="domain" description="Penicillin-binding protein transpeptidase" evidence="16">
    <location>
        <begin position="297"/>
        <end position="600"/>
    </location>
</feature>
<dbReference type="SUPFAM" id="SSF56519">
    <property type="entry name" value="Penicillin binding protein dimerisation domain"/>
    <property type="match status" value="1"/>
</dbReference>
<dbReference type="InterPro" id="IPR005311">
    <property type="entry name" value="PBP_dimer"/>
</dbReference>
<evidence type="ECO:0000256" key="9">
    <source>
        <dbReference type="ARBA" id="ARBA00022989"/>
    </source>
</evidence>
<evidence type="ECO:0000256" key="8">
    <source>
        <dbReference type="ARBA" id="ARBA00022984"/>
    </source>
</evidence>
<evidence type="ECO:0000259" key="17">
    <source>
        <dbReference type="Pfam" id="PF03717"/>
    </source>
</evidence>
<dbReference type="SUPFAM" id="SSF56601">
    <property type="entry name" value="beta-lactamase/transpeptidase-like"/>
    <property type="match status" value="1"/>
</dbReference>
<comment type="subcellular location">
    <subcellularLocation>
        <location evidence="1">Cell membrane</location>
        <topology evidence="1">Single-pass membrane protein</topology>
    </subcellularLocation>
</comment>
<keyword evidence="8" id="KW-0573">Peptidoglycan synthesis</keyword>
<keyword evidence="13" id="KW-0961">Cell wall biogenesis/degradation</keyword>
<keyword evidence="7" id="KW-0133">Cell shape</keyword>
<keyword evidence="3" id="KW-1003">Cell membrane</keyword>
<evidence type="ECO:0000256" key="4">
    <source>
        <dbReference type="ARBA" id="ARBA00022618"/>
    </source>
</evidence>
<comment type="function">
    <text evidence="14">A transpeptidase that forms peptide cross-links between adjacent glycan strands in cell wall peptidoglycan (PG). Part of the divisome machinery that synthesizes the septal cross wall. Beta-lactams inactivate the PBPs by acylating an essential serine residue in the active site of these proteins.</text>
</comment>
<reference evidence="18 19" key="1">
    <citation type="submission" date="2019-01" db="EMBL/GenBank/DDBJ databases">
        <title>Vagococcus silagei sp. nov. isolated from brewer's grain.</title>
        <authorList>
            <person name="Guu J.-R."/>
        </authorList>
    </citation>
    <scope>NUCLEOTIDE SEQUENCE [LARGE SCALE GENOMIC DNA]</scope>
    <source>
        <strain evidence="18 19">2B-2</strain>
    </source>
</reference>
<dbReference type="Pfam" id="PF03717">
    <property type="entry name" value="PBP_dimer"/>
    <property type="match status" value="1"/>
</dbReference>
<name>A0A4S3B677_9ENTE</name>
<dbReference type="AlphaFoldDB" id="A0A4S3B677"/>
<dbReference type="GO" id="GO:0008360">
    <property type="term" value="P:regulation of cell shape"/>
    <property type="evidence" value="ECO:0007669"/>
    <property type="project" value="UniProtKB-KW"/>
</dbReference>
<evidence type="ECO:0000256" key="14">
    <source>
        <dbReference type="ARBA" id="ARBA00055980"/>
    </source>
</evidence>
<dbReference type="InterPro" id="IPR036138">
    <property type="entry name" value="PBP_dimer_sf"/>
</dbReference>
<keyword evidence="19" id="KW-1185">Reference proteome</keyword>
<evidence type="ECO:0000256" key="12">
    <source>
        <dbReference type="ARBA" id="ARBA00023306"/>
    </source>
</evidence>
<dbReference type="GO" id="GO:0051301">
    <property type="term" value="P:cell division"/>
    <property type="evidence" value="ECO:0007669"/>
    <property type="project" value="UniProtKB-KW"/>
</dbReference>
<dbReference type="PANTHER" id="PTHR30627">
    <property type="entry name" value="PEPTIDOGLYCAN D,D-TRANSPEPTIDASE"/>
    <property type="match status" value="1"/>
</dbReference>
<dbReference type="PANTHER" id="PTHR30627:SF26">
    <property type="entry name" value="PENICILLIN-BINDING PROTEIN 2B"/>
    <property type="match status" value="1"/>
</dbReference>
<dbReference type="GO" id="GO:0071555">
    <property type="term" value="P:cell wall organization"/>
    <property type="evidence" value="ECO:0007669"/>
    <property type="project" value="UniProtKB-KW"/>
</dbReference>
<dbReference type="GO" id="GO:0009252">
    <property type="term" value="P:peptidoglycan biosynthetic process"/>
    <property type="evidence" value="ECO:0007669"/>
    <property type="project" value="UniProtKB-KW"/>
</dbReference>
<evidence type="ECO:0000313" key="18">
    <source>
        <dbReference type="EMBL" id="THB61026.1"/>
    </source>
</evidence>